<proteinExistence type="predicted"/>
<keyword evidence="3" id="KW-1185">Reference proteome</keyword>
<feature type="region of interest" description="Disordered" evidence="1">
    <location>
        <begin position="1"/>
        <end position="35"/>
    </location>
</feature>
<evidence type="ECO:0000256" key="1">
    <source>
        <dbReference type="SAM" id="MobiDB-lite"/>
    </source>
</evidence>
<sequence>MKGNERLGVTMRGKRGRLRSGEGRPAEKPQQLAHCHGDQAATSLAPLRLVSVERSLLTHPGQGSDAIKR</sequence>
<evidence type="ECO:0000313" key="3">
    <source>
        <dbReference type="Proteomes" id="UP001266305"/>
    </source>
</evidence>
<accession>A0ABQ9WH52</accession>
<dbReference type="EMBL" id="JASSZA010000001">
    <property type="protein sequence ID" value="KAK2120987.1"/>
    <property type="molecule type" value="Genomic_DNA"/>
</dbReference>
<comment type="caution">
    <text evidence="2">The sequence shown here is derived from an EMBL/GenBank/DDBJ whole genome shotgun (WGS) entry which is preliminary data.</text>
</comment>
<reference evidence="2 3" key="1">
    <citation type="submission" date="2023-05" db="EMBL/GenBank/DDBJ databases">
        <title>B98-5 Cell Line De Novo Hybrid Assembly: An Optical Mapping Approach.</title>
        <authorList>
            <person name="Kananen K."/>
            <person name="Auerbach J.A."/>
            <person name="Kautto E."/>
            <person name="Blachly J.S."/>
        </authorList>
    </citation>
    <scope>NUCLEOTIDE SEQUENCE [LARGE SCALE GENOMIC DNA]</scope>
    <source>
        <strain evidence="2">B95-8</strain>
        <tissue evidence="2">Cell line</tissue>
    </source>
</reference>
<organism evidence="2 3">
    <name type="scientific">Saguinus oedipus</name>
    <name type="common">Cotton-top tamarin</name>
    <name type="synonym">Oedipomidas oedipus</name>
    <dbReference type="NCBI Taxonomy" id="9490"/>
    <lineage>
        <taxon>Eukaryota</taxon>
        <taxon>Metazoa</taxon>
        <taxon>Chordata</taxon>
        <taxon>Craniata</taxon>
        <taxon>Vertebrata</taxon>
        <taxon>Euteleostomi</taxon>
        <taxon>Mammalia</taxon>
        <taxon>Eutheria</taxon>
        <taxon>Euarchontoglires</taxon>
        <taxon>Primates</taxon>
        <taxon>Haplorrhini</taxon>
        <taxon>Platyrrhini</taxon>
        <taxon>Cebidae</taxon>
        <taxon>Callitrichinae</taxon>
        <taxon>Saguinus</taxon>
    </lineage>
</organism>
<protein>
    <submittedName>
        <fullName evidence="2">Uncharacterized protein</fullName>
    </submittedName>
</protein>
<evidence type="ECO:0000313" key="2">
    <source>
        <dbReference type="EMBL" id="KAK2120987.1"/>
    </source>
</evidence>
<dbReference type="Proteomes" id="UP001266305">
    <property type="component" value="Unassembled WGS sequence"/>
</dbReference>
<gene>
    <name evidence="2" type="ORF">P7K49_002373</name>
</gene>
<feature type="non-terminal residue" evidence="2">
    <location>
        <position position="69"/>
    </location>
</feature>
<name>A0ABQ9WH52_SAGOE</name>